<dbReference type="PANTHER" id="PTHR43823:SF3">
    <property type="entry name" value="MULTIDRUG EXPORT PROTEIN MEPA"/>
    <property type="match status" value="1"/>
</dbReference>
<evidence type="ECO:0000256" key="2">
    <source>
        <dbReference type="ARBA" id="ARBA00022448"/>
    </source>
</evidence>
<feature type="transmembrane region" description="Helical" evidence="7">
    <location>
        <begin position="49"/>
        <end position="72"/>
    </location>
</feature>
<evidence type="ECO:0000256" key="6">
    <source>
        <dbReference type="ARBA" id="ARBA00023136"/>
    </source>
</evidence>
<evidence type="ECO:0000313" key="9">
    <source>
        <dbReference type="Proteomes" id="UP001276902"/>
    </source>
</evidence>
<feature type="transmembrane region" description="Helical" evidence="7">
    <location>
        <begin position="407"/>
        <end position="425"/>
    </location>
</feature>
<dbReference type="GO" id="GO:0005886">
    <property type="term" value="C:plasma membrane"/>
    <property type="evidence" value="ECO:0007669"/>
    <property type="project" value="UniProtKB-SubCell"/>
</dbReference>
<evidence type="ECO:0000256" key="1">
    <source>
        <dbReference type="ARBA" id="ARBA00004651"/>
    </source>
</evidence>
<dbReference type="InterPro" id="IPR048279">
    <property type="entry name" value="MdtK-like"/>
</dbReference>
<dbReference type="InterPro" id="IPR002528">
    <property type="entry name" value="MATE_fam"/>
</dbReference>
<organism evidence="8 9">
    <name type="scientific">Dielma fastidiosa</name>
    <dbReference type="NCBI Taxonomy" id="1034346"/>
    <lineage>
        <taxon>Bacteria</taxon>
        <taxon>Bacillati</taxon>
        <taxon>Bacillota</taxon>
        <taxon>Erysipelotrichia</taxon>
        <taxon>Erysipelotrichales</taxon>
        <taxon>Erysipelotrichaceae</taxon>
        <taxon>Dielma</taxon>
    </lineage>
</organism>
<feature type="transmembrane region" description="Helical" evidence="7">
    <location>
        <begin position="126"/>
        <end position="148"/>
    </location>
</feature>
<feature type="transmembrane region" description="Helical" evidence="7">
    <location>
        <begin position="160"/>
        <end position="181"/>
    </location>
</feature>
<dbReference type="GO" id="GO:0042910">
    <property type="term" value="F:xenobiotic transmembrane transporter activity"/>
    <property type="evidence" value="ECO:0007669"/>
    <property type="project" value="InterPro"/>
</dbReference>
<feature type="transmembrane region" description="Helical" evidence="7">
    <location>
        <begin position="381"/>
        <end position="401"/>
    </location>
</feature>
<proteinExistence type="predicted"/>
<dbReference type="InterPro" id="IPR051327">
    <property type="entry name" value="MATE_MepA_subfamily"/>
</dbReference>
<dbReference type="Pfam" id="PF01554">
    <property type="entry name" value="MatE"/>
    <property type="match status" value="2"/>
</dbReference>
<dbReference type="PANTHER" id="PTHR43823">
    <property type="entry name" value="SPORULATION PROTEIN YKVU"/>
    <property type="match status" value="1"/>
</dbReference>
<evidence type="ECO:0000256" key="7">
    <source>
        <dbReference type="SAM" id="Phobius"/>
    </source>
</evidence>
<keyword evidence="2" id="KW-0813">Transport</keyword>
<keyword evidence="4 7" id="KW-0812">Transmembrane</keyword>
<dbReference type="RefSeq" id="WP_276936623.1">
    <property type="nucleotide sequence ID" value="NZ_BAABZA010000001.1"/>
</dbReference>
<dbReference type="AlphaFoldDB" id="A0AB35UN23"/>
<comment type="subcellular location">
    <subcellularLocation>
        <location evidence="1">Cell membrane</location>
        <topology evidence="1">Multi-pass membrane protein</topology>
    </subcellularLocation>
</comment>
<name>A0AB35UN23_9FIRM</name>
<gene>
    <name evidence="8" type="ORF">MQE39_03905</name>
</gene>
<feature type="transmembrane region" description="Helical" evidence="7">
    <location>
        <begin position="313"/>
        <end position="336"/>
    </location>
</feature>
<evidence type="ECO:0000256" key="5">
    <source>
        <dbReference type="ARBA" id="ARBA00022989"/>
    </source>
</evidence>
<sequence>MTHEKIEKQFWRYVLPSMLTMLLSGFYAIVDGYFVGNALKDAGLAAINIGWPIASFILAVSTGIGVGGSVLISTYRGAEDENASRQAKGNTLMLLCLFAILSITLIFISTPWLLRLFGAKGEVYDLAYEYLFVIVLGSSLQIFGTGCTPILRNSNRSIQAMLIMLFSLFTNIVLDAVLVPTMGMSGAALATVAAQGFSALFCLLLIFTDKKNPLKRSDFVLNKRMCKNIIRIGVSPFGLTFSPSIVIIFANWQCLNYGGEIAVAAYSALSYVLQATMELLHGIGEGVQPLISYCNGAGRHDLVRSLLRRARRLVMLLGILFGVLIVAFDSLIPVIFGASSEAGVMIESACLISSVAFFFAGLVKCYSSYFYAIRETRASTLLIYGDPLLLTPLLMLILPVFFDINGIWAVLPLTQIILCAAALLIDIKKEKELKLEGKA</sequence>
<comment type="caution">
    <text evidence="8">The sequence shown here is derived from an EMBL/GenBank/DDBJ whole genome shotgun (WGS) entry which is preliminary data.</text>
</comment>
<dbReference type="EMBL" id="JALDAW010000011">
    <property type="protein sequence ID" value="MDY5167262.1"/>
    <property type="molecule type" value="Genomic_DNA"/>
</dbReference>
<feature type="transmembrane region" description="Helical" evidence="7">
    <location>
        <begin position="229"/>
        <end position="249"/>
    </location>
</feature>
<keyword evidence="3" id="KW-1003">Cell membrane</keyword>
<reference evidence="8" key="1">
    <citation type="submission" date="2022-03" db="EMBL/GenBank/DDBJ databases">
        <title>First case of bacteraemia caused by Dielma fastidiosa in a patient hospitalised with diverticulitis.</title>
        <authorList>
            <person name="Forman-Ankjaer B."/>
            <person name="Hvid-Jensen F."/>
            <person name="Kobel C.M."/>
            <person name="Greve T."/>
        </authorList>
    </citation>
    <scope>NUCLEOTIDE SEQUENCE</scope>
    <source>
        <strain evidence="8">AUH_DF_2021</strain>
    </source>
</reference>
<feature type="transmembrane region" description="Helical" evidence="7">
    <location>
        <begin position="92"/>
        <end position="114"/>
    </location>
</feature>
<evidence type="ECO:0000256" key="4">
    <source>
        <dbReference type="ARBA" id="ARBA00022692"/>
    </source>
</evidence>
<feature type="transmembrane region" description="Helical" evidence="7">
    <location>
        <begin position="255"/>
        <end position="273"/>
    </location>
</feature>
<dbReference type="PIRSF" id="PIRSF006603">
    <property type="entry name" value="DinF"/>
    <property type="match status" value="1"/>
</dbReference>
<feature type="transmembrane region" description="Helical" evidence="7">
    <location>
        <begin position="187"/>
        <end position="208"/>
    </location>
</feature>
<accession>A0AB35UN23</accession>
<feature type="transmembrane region" description="Helical" evidence="7">
    <location>
        <begin position="12"/>
        <end position="29"/>
    </location>
</feature>
<keyword evidence="5 7" id="KW-1133">Transmembrane helix</keyword>
<dbReference type="GO" id="GO:0015297">
    <property type="term" value="F:antiporter activity"/>
    <property type="evidence" value="ECO:0007669"/>
    <property type="project" value="InterPro"/>
</dbReference>
<evidence type="ECO:0000313" key="8">
    <source>
        <dbReference type="EMBL" id="MDY5167262.1"/>
    </source>
</evidence>
<protein>
    <submittedName>
        <fullName evidence="8">MATE family efflux transporter</fullName>
    </submittedName>
</protein>
<evidence type="ECO:0000256" key="3">
    <source>
        <dbReference type="ARBA" id="ARBA00022475"/>
    </source>
</evidence>
<keyword evidence="6 7" id="KW-0472">Membrane</keyword>
<dbReference type="Proteomes" id="UP001276902">
    <property type="component" value="Unassembled WGS sequence"/>
</dbReference>